<evidence type="ECO:0000259" key="2">
    <source>
        <dbReference type="Pfam" id="PF02974"/>
    </source>
</evidence>
<gene>
    <name evidence="3" type="ORF">BB934_15420</name>
</gene>
<name>A0A1B2EHI9_9HYPH</name>
<feature type="domain" description="Alkaline proteinase inhibitor/ Outer membrane lipoprotein Omp19" evidence="2">
    <location>
        <begin position="144"/>
        <end position="214"/>
    </location>
</feature>
<dbReference type="EMBL" id="CP016616">
    <property type="protein sequence ID" value="ANY79438.1"/>
    <property type="molecule type" value="Genomic_DNA"/>
</dbReference>
<sequence length="231" mass="24108">MQRKKPVIAILLGLSGTVSACNSTDMLYSQGPWGPVHVRRSYPEYSAPWGRPVIVTAQDAVDGSVAVYPDVPVIDAPAARTRRYEVFAEVDMLPAPGFGDKAPADPVLDPPGISALSSLPAGSQAAAPIQASPPGVFANPKRASSYAGSWKATVGSSSCKVQLSSVPSLDLYKASTQGCSQDAMRAVNGWSFRDDQVVLFSRGQPVARLSGAEASLVGTLSNSSAAIEMTR</sequence>
<dbReference type="RefSeq" id="WP_099510449.1">
    <property type="nucleotide sequence ID" value="NZ_CP016616.1"/>
</dbReference>
<keyword evidence="1" id="KW-0732">Signal</keyword>
<dbReference type="OrthoDB" id="8446677at2"/>
<dbReference type="Gene3D" id="2.40.128.10">
    <property type="match status" value="1"/>
</dbReference>
<feature type="chain" id="PRO_5008536127" description="Alkaline proteinase inhibitor/ Outer membrane lipoprotein Omp19 domain-containing protein" evidence="1">
    <location>
        <begin position="21"/>
        <end position="231"/>
    </location>
</feature>
<organism evidence="3">
    <name type="scientific">Microvirga ossetica</name>
    <dbReference type="NCBI Taxonomy" id="1882682"/>
    <lineage>
        <taxon>Bacteria</taxon>
        <taxon>Pseudomonadati</taxon>
        <taxon>Pseudomonadota</taxon>
        <taxon>Alphaproteobacteria</taxon>
        <taxon>Hyphomicrobiales</taxon>
        <taxon>Methylobacteriaceae</taxon>
        <taxon>Microvirga</taxon>
    </lineage>
</organism>
<dbReference type="Pfam" id="PF02974">
    <property type="entry name" value="Inh"/>
    <property type="match status" value="1"/>
</dbReference>
<evidence type="ECO:0000256" key="1">
    <source>
        <dbReference type="SAM" id="SignalP"/>
    </source>
</evidence>
<accession>A0A1B2EHI9</accession>
<evidence type="ECO:0000313" key="3">
    <source>
        <dbReference type="EMBL" id="ANY79438.1"/>
    </source>
</evidence>
<reference evidence="3" key="1">
    <citation type="submission" date="2016-07" db="EMBL/GenBank/DDBJ databases">
        <title>Microvirga ossetica sp. nov. a new species of rhizobia isolated from root nodules of the legume species Vicia alpestris Steven originated from North Ossetia region in the Caucasus.</title>
        <authorList>
            <person name="Safronova V.I."/>
            <person name="Kuznetsova I.G."/>
            <person name="Sazanova A.L."/>
            <person name="Belimov A."/>
            <person name="Andronov E."/>
            <person name="Osledkin Y.S."/>
            <person name="Onishchuk O.P."/>
            <person name="Kurchak O.N."/>
            <person name="Shaposhnikov A.I."/>
            <person name="Willems A."/>
            <person name="Tikhonovich I.A."/>
        </authorList>
    </citation>
    <scope>NUCLEOTIDE SEQUENCE [LARGE SCALE GENOMIC DNA]</scope>
    <source>
        <strain evidence="3">V5/3M</strain>
    </source>
</reference>
<dbReference type="AlphaFoldDB" id="A0A1B2EHI9"/>
<protein>
    <recommendedName>
        <fullName evidence="2">Alkaline proteinase inhibitor/ Outer membrane lipoprotein Omp19 domain-containing protein</fullName>
    </recommendedName>
</protein>
<dbReference type="InterPro" id="IPR021140">
    <property type="entry name" value="Inh/Omp19"/>
</dbReference>
<feature type="signal peptide" evidence="1">
    <location>
        <begin position="1"/>
        <end position="20"/>
    </location>
</feature>
<proteinExistence type="predicted"/>
<dbReference type="KEGG" id="moc:BB934_15420"/>
<dbReference type="PROSITE" id="PS51257">
    <property type="entry name" value="PROKAR_LIPOPROTEIN"/>
    <property type="match status" value="1"/>
</dbReference>